<evidence type="ECO:0000313" key="2">
    <source>
        <dbReference type="Proteomes" id="UP000216345"/>
    </source>
</evidence>
<evidence type="ECO:0000313" key="1">
    <source>
        <dbReference type="EMBL" id="OYR12173.1"/>
    </source>
</evidence>
<name>A0A256FBM2_9HYPH</name>
<reference evidence="1 2" key="1">
    <citation type="submission" date="2017-07" db="EMBL/GenBank/DDBJ databases">
        <title>Phylogenetic study on the rhizospheric bacterium Ochrobactrum sp. A44.</title>
        <authorList>
            <person name="Krzyzanowska D.M."/>
            <person name="Ossowicki A."/>
            <person name="Rajewska M."/>
            <person name="Maciag T."/>
            <person name="Kaczynski Z."/>
            <person name="Czerwicka M."/>
            <person name="Jafra S."/>
        </authorList>
    </citation>
    <scope>NUCLEOTIDE SEQUENCE [LARGE SCALE GENOMIC DNA]</scope>
    <source>
        <strain evidence="1 2">PR17</strain>
    </source>
</reference>
<keyword evidence="2" id="KW-1185">Reference proteome</keyword>
<gene>
    <name evidence="1" type="ORF">CEV32_1242</name>
</gene>
<comment type="caution">
    <text evidence="1">The sequence shown here is derived from an EMBL/GenBank/DDBJ whole genome shotgun (WGS) entry which is preliminary data.</text>
</comment>
<accession>A0A256FBM2</accession>
<organism evidence="1 2">
    <name type="scientific">Brucella rhizosphaerae</name>
    <dbReference type="NCBI Taxonomy" id="571254"/>
    <lineage>
        <taxon>Bacteria</taxon>
        <taxon>Pseudomonadati</taxon>
        <taxon>Pseudomonadota</taxon>
        <taxon>Alphaproteobacteria</taxon>
        <taxon>Hyphomicrobiales</taxon>
        <taxon>Brucellaceae</taxon>
        <taxon>Brucella/Ochrobactrum group</taxon>
        <taxon>Brucella</taxon>
    </lineage>
</organism>
<dbReference type="AlphaFoldDB" id="A0A256FBM2"/>
<protein>
    <submittedName>
        <fullName evidence="1">Uncharacterized protein</fullName>
    </submittedName>
</protein>
<sequence length="42" mass="4541">MDYLLLSANLALHKLPKVIHKEPGICASTGLRVAEDVLKVAI</sequence>
<dbReference type="EMBL" id="NNRK01000030">
    <property type="protein sequence ID" value="OYR12173.1"/>
    <property type="molecule type" value="Genomic_DNA"/>
</dbReference>
<proteinExistence type="predicted"/>
<dbReference type="Proteomes" id="UP000216345">
    <property type="component" value="Unassembled WGS sequence"/>
</dbReference>